<name>A0A8S0X4A1_CYCAE</name>
<sequence length="184" mass="19609">MKFTNIVAVISSVAALLSGTVSVVLPGADTPLFYLVASSPSASANLLPLRIEGGTNGYSTLTGSSPIGQFYFYQGRLRAHDPDGSTVLQYYMPFLSSQLTSTGCTTYGGIKFIPGPSTNKCGRYEYFQIQSNTENSQLGAKLVFNYVGGFYACGSGQDVWYKVDAADGPTECSPIELYTVPVTV</sequence>
<dbReference type="OrthoDB" id="2818001at2759"/>
<dbReference type="AlphaFoldDB" id="A0A8S0X4A1"/>
<dbReference type="EMBL" id="CACVBS010000056">
    <property type="protein sequence ID" value="CAA7266672.1"/>
    <property type="molecule type" value="Genomic_DNA"/>
</dbReference>
<evidence type="ECO:0000313" key="2">
    <source>
        <dbReference type="Proteomes" id="UP000467700"/>
    </source>
</evidence>
<dbReference type="Proteomes" id="UP000467700">
    <property type="component" value="Unassembled WGS sequence"/>
</dbReference>
<proteinExistence type="predicted"/>
<keyword evidence="2" id="KW-1185">Reference proteome</keyword>
<protein>
    <submittedName>
        <fullName evidence="1">Uncharacterized protein</fullName>
    </submittedName>
</protein>
<accession>A0A8S0X4A1</accession>
<comment type="caution">
    <text evidence="1">The sequence shown here is derived from an EMBL/GenBank/DDBJ whole genome shotgun (WGS) entry which is preliminary data.</text>
</comment>
<evidence type="ECO:0000313" key="1">
    <source>
        <dbReference type="EMBL" id="CAA7266672.1"/>
    </source>
</evidence>
<reference evidence="1 2" key="1">
    <citation type="submission" date="2020-01" db="EMBL/GenBank/DDBJ databases">
        <authorList>
            <person name="Gupta K D."/>
        </authorList>
    </citation>
    <scope>NUCLEOTIDE SEQUENCE [LARGE SCALE GENOMIC DNA]</scope>
</reference>
<organism evidence="1 2">
    <name type="scientific">Cyclocybe aegerita</name>
    <name type="common">Black poplar mushroom</name>
    <name type="synonym">Agrocybe aegerita</name>
    <dbReference type="NCBI Taxonomy" id="1973307"/>
    <lineage>
        <taxon>Eukaryota</taxon>
        <taxon>Fungi</taxon>
        <taxon>Dikarya</taxon>
        <taxon>Basidiomycota</taxon>
        <taxon>Agaricomycotina</taxon>
        <taxon>Agaricomycetes</taxon>
        <taxon>Agaricomycetidae</taxon>
        <taxon>Agaricales</taxon>
        <taxon>Agaricineae</taxon>
        <taxon>Bolbitiaceae</taxon>
        <taxon>Cyclocybe</taxon>
    </lineage>
</organism>
<gene>
    <name evidence="1" type="ORF">AAE3_LOCUS9004</name>
</gene>